<dbReference type="AlphaFoldDB" id="A0A543Q004"/>
<dbReference type="SUPFAM" id="SSF53697">
    <property type="entry name" value="SIS domain"/>
    <property type="match status" value="1"/>
</dbReference>
<dbReference type="PROSITE" id="PS51464">
    <property type="entry name" value="SIS"/>
    <property type="match status" value="1"/>
</dbReference>
<dbReference type="RefSeq" id="WP_142089710.1">
    <property type="nucleotide sequence ID" value="NZ_SZUV01000003.1"/>
</dbReference>
<name>A0A543Q004_ACITH</name>
<organism evidence="2 3">
    <name type="scientific">Acidithiobacillus thiooxidans ATCC 19377</name>
    <dbReference type="NCBI Taxonomy" id="637390"/>
    <lineage>
        <taxon>Bacteria</taxon>
        <taxon>Pseudomonadati</taxon>
        <taxon>Pseudomonadota</taxon>
        <taxon>Acidithiobacillia</taxon>
        <taxon>Acidithiobacillales</taxon>
        <taxon>Acidithiobacillaceae</taxon>
        <taxon>Acidithiobacillus</taxon>
    </lineage>
</organism>
<evidence type="ECO:0000313" key="2">
    <source>
        <dbReference type="EMBL" id="TQN49652.1"/>
    </source>
</evidence>
<dbReference type="CDD" id="cd05009">
    <property type="entry name" value="SIS_GlmS_GlmD_2"/>
    <property type="match status" value="1"/>
</dbReference>
<proteinExistence type="predicted"/>
<dbReference type="InterPro" id="IPR001347">
    <property type="entry name" value="SIS_dom"/>
</dbReference>
<accession>A0A543Q004</accession>
<dbReference type="Proteomes" id="UP000315403">
    <property type="component" value="Unassembled WGS sequence"/>
</dbReference>
<dbReference type="EMBL" id="SZUV01000003">
    <property type="protein sequence ID" value="TQN49652.1"/>
    <property type="molecule type" value="Genomic_DNA"/>
</dbReference>
<comment type="caution">
    <text evidence="2">The sequence shown here is derived from an EMBL/GenBank/DDBJ whole genome shotgun (WGS) entry which is preliminary data.</text>
</comment>
<dbReference type="EC" id="2.6.1.16" evidence="2"/>
<dbReference type="InterPro" id="IPR035490">
    <property type="entry name" value="GlmS/FrlB_SIS"/>
</dbReference>
<evidence type="ECO:0000313" key="3">
    <source>
        <dbReference type="Proteomes" id="UP000315403"/>
    </source>
</evidence>
<keyword evidence="2" id="KW-0032">Aminotransferase</keyword>
<feature type="domain" description="SIS" evidence="1">
    <location>
        <begin position="196"/>
        <end position="332"/>
    </location>
</feature>
<dbReference type="GO" id="GO:0004360">
    <property type="term" value="F:glutamine-fructose-6-phosphate transaminase (isomerizing) activity"/>
    <property type="evidence" value="ECO:0007669"/>
    <property type="project" value="UniProtKB-EC"/>
</dbReference>
<dbReference type="PANTHER" id="PTHR10937:SF4">
    <property type="entry name" value="GLUCOSAMINE-6-PHOSPHATE DEAMINASE"/>
    <property type="match status" value="1"/>
</dbReference>
<dbReference type="GO" id="GO:0097367">
    <property type="term" value="F:carbohydrate derivative binding"/>
    <property type="evidence" value="ECO:0007669"/>
    <property type="project" value="InterPro"/>
</dbReference>
<gene>
    <name evidence="2" type="primary">glmS_2</name>
    <name evidence="2" type="ORF">DLNHIDIE_03061</name>
</gene>
<keyword evidence="2" id="KW-0808">Transferase</keyword>
<dbReference type="Gene3D" id="3.40.50.10490">
    <property type="entry name" value="Glucose-6-phosphate isomerase like protein, domain 1"/>
    <property type="match status" value="2"/>
</dbReference>
<protein>
    <submittedName>
        <fullName evidence="2">Glutamine--fructose-6-phosphate aminotransferase [isomerizing]</fullName>
        <ecNumber evidence="2">2.6.1.16</ecNumber>
    </submittedName>
</protein>
<reference evidence="2 3" key="1">
    <citation type="submission" date="2019-03" db="EMBL/GenBank/DDBJ databases">
        <title>New insights into Acidothiobacillus thiooxidans sulfur metabolism through coupled gene expression, solution geochemistry, microscopy and spectroscopy analyses.</title>
        <authorList>
            <person name="Camacho D."/>
            <person name="Frazao R."/>
            <person name="Fouillen A."/>
            <person name="Nanci A."/>
            <person name="Lang B.F."/>
            <person name="Apte S.C."/>
            <person name="Baron C."/>
            <person name="Warren L.A."/>
        </authorList>
    </citation>
    <scope>NUCLEOTIDE SEQUENCE [LARGE SCALE GENOMIC DNA]</scope>
    <source>
        <strain evidence="2 3">ATCC 19377</strain>
    </source>
</reference>
<dbReference type="InterPro" id="IPR046348">
    <property type="entry name" value="SIS_dom_sf"/>
</dbReference>
<evidence type="ECO:0000259" key="1">
    <source>
        <dbReference type="PROSITE" id="PS51464"/>
    </source>
</evidence>
<dbReference type="PANTHER" id="PTHR10937">
    <property type="entry name" value="GLUCOSAMINE--FRUCTOSE-6-PHOSPHATE AMINOTRANSFERASE, ISOMERIZING"/>
    <property type="match status" value="1"/>
</dbReference>
<dbReference type="GO" id="GO:1901135">
    <property type="term" value="P:carbohydrate derivative metabolic process"/>
    <property type="evidence" value="ECO:0007669"/>
    <property type="project" value="InterPro"/>
</dbReference>
<sequence length="354" mass="39439">MKRQYAIYDEIMSQPECFDRTRIVTEVYLPTFKSLISQALPDGIILMGCGSMYNLALSIQHIWRKYTELSIYAITSSEMWLNETEIKKIMGADNWLLISLSRSGETSETIIAHQLFPGPKMCITCHASSTLNIENRHNFILPDSAEKAIPETRAFTSMYAAITQIVLSISEAEPSIKAISLLKPSAERVLLECSDTARALADSQTIKDIFILGSDSRYGLAREAALKIKEVAVRQAESCRFMEFRHGPQALVGTSTLIIGMISDTFRNQEEKVLADMRSLGASTLTIGESGCDINFNSGIIDEDIRGPLYLLFIHLFAYYGAILSGKDPDTPRNLSKVVELSDRFHKIGNNSLC</sequence>